<keyword evidence="3" id="KW-1003">Cell membrane</keyword>
<gene>
    <name evidence="8" type="ORF">C8P66_1026</name>
</gene>
<dbReference type="AlphaFoldDB" id="A0A2W7JEZ8"/>
<dbReference type="PANTHER" id="PTHR43663">
    <property type="entry name" value="CHROMATE TRANSPORT PROTEIN-RELATED"/>
    <property type="match status" value="1"/>
</dbReference>
<comment type="similarity">
    <text evidence="2">Belongs to the chromate ion transporter (CHR) (TC 2.A.51) family.</text>
</comment>
<evidence type="ECO:0000256" key="5">
    <source>
        <dbReference type="ARBA" id="ARBA00022989"/>
    </source>
</evidence>
<feature type="transmembrane region" description="Helical" evidence="7">
    <location>
        <begin position="13"/>
        <end position="35"/>
    </location>
</feature>
<protein>
    <submittedName>
        <fullName evidence="8">Chromate transporter</fullName>
    </submittedName>
</protein>
<comment type="subcellular location">
    <subcellularLocation>
        <location evidence="1">Cell membrane</location>
        <topology evidence="1">Multi-pass membrane protein</topology>
    </subcellularLocation>
</comment>
<evidence type="ECO:0000313" key="9">
    <source>
        <dbReference type="Proteomes" id="UP000249688"/>
    </source>
</evidence>
<evidence type="ECO:0000256" key="6">
    <source>
        <dbReference type="ARBA" id="ARBA00023136"/>
    </source>
</evidence>
<keyword evidence="6 7" id="KW-0472">Membrane</keyword>
<keyword evidence="4 7" id="KW-0812">Transmembrane</keyword>
<keyword evidence="5 7" id="KW-1133">Transmembrane helix</keyword>
<evidence type="ECO:0000256" key="2">
    <source>
        <dbReference type="ARBA" id="ARBA00005262"/>
    </source>
</evidence>
<evidence type="ECO:0000256" key="1">
    <source>
        <dbReference type="ARBA" id="ARBA00004651"/>
    </source>
</evidence>
<dbReference type="PANTHER" id="PTHR43663:SF1">
    <property type="entry name" value="CHROMATE TRANSPORTER"/>
    <property type="match status" value="1"/>
</dbReference>
<dbReference type="RefSeq" id="WP_111396489.1">
    <property type="nucleotide sequence ID" value="NZ_QKYU01000002.1"/>
</dbReference>
<reference evidence="8 9" key="1">
    <citation type="submission" date="2018-06" db="EMBL/GenBank/DDBJ databases">
        <title>Genomic Encyclopedia of Archaeal and Bacterial Type Strains, Phase II (KMG-II): from individual species to whole genera.</title>
        <authorList>
            <person name="Goeker M."/>
        </authorList>
    </citation>
    <scope>NUCLEOTIDE SEQUENCE [LARGE SCALE GENOMIC DNA]</scope>
    <source>
        <strain evidence="8 9">DSM 24525</strain>
    </source>
</reference>
<feature type="transmembrane region" description="Helical" evidence="7">
    <location>
        <begin position="118"/>
        <end position="137"/>
    </location>
</feature>
<evidence type="ECO:0000256" key="7">
    <source>
        <dbReference type="SAM" id="Phobius"/>
    </source>
</evidence>
<comment type="caution">
    <text evidence="8">The sequence shown here is derived from an EMBL/GenBank/DDBJ whole genome shotgun (WGS) entry which is preliminary data.</text>
</comment>
<organism evidence="8 9">
    <name type="scientific">Humitalea rosea</name>
    <dbReference type="NCBI Taxonomy" id="990373"/>
    <lineage>
        <taxon>Bacteria</taxon>
        <taxon>Pseudomonadati</taxon>
        <taxon>Pseudomonadota</taxon>
        <taxon>Alphaproteobacteria</taxon>
        <taxon>Acetobacterales</taxon>
        <taxon>Roseomonadaceae</taxon>
        <taxon>Humitalea</taxon>
    </lineage>
</organism>
<feature type="transmembrane region" description="Helical" evidence="7">
    <location>
        <begin position="85"/>
        <end position="106"/>
    </location>
</feature>
<dbReference type="EMBL" id="QKYU01000002">
    <property type="protein sequence ID" value="PZW50318.1"/>
    <property type="molecule type" value="Genomic_DNA"/>
</dbReference>
<dbReference type="InterPro" id="IPR052518">
    <property type="entry name" value="CHR_Transporter"/>
</dbReference>
<feature type="transmembrane region" description="Helical" evidence="7">
    <location>
        <begin position="56"/>
        <end position="79"/>
    </location>
</feature>
<dbReference type="GO" id="GO:0015109">
    <property type="term" value="F:chromate transmembrane transporter activity"/>
    <property type="evidence" value="ECO:0007669"/>
    <property type="project" value="InterPro"/>
</dbReference>
<dbReference type="InterPro" id="IPR003370">
    <property type="entry name" value="Chromate_transpt"/>
</dbReference>
<dbReference type="OrthoDB" id="556585at2"/>
<evidence type="ECO:0000256" key="4">
    <source>
        <dbReference type="ARBA" id="ARBA00022692"/>
    </source>
</evidence>
<accession>A0A2W7JEZ8</accession>
<proteinExistence type="inferred from homology"/>
<keyword evidence="9" id="KW-1185">Reference proteome</keyword>
<evidence type="ECO:0000256" key="3">
    <source>
        <dbReference type="ARBA" id="ARBA00022475"/>
    </source>
</evidence>
<dbReference type="Proteomes" id="UP000249688">
    <property type="component" value="Unassembled WGS sequence"/>
</dbReference>
<dbReference type="GO" id="GO:0005886">
    <property type="term" value="C:plasma membrane"/>
    <property type="evidence" value="ECO:0007669"/>
    <property type="project" value="UniProtKB-SubCell"/>
</dbReference>
<name>A0A2W7JEZ8_9PROT</name>
<evidence type="ECO:0000313" key="8">
    <source>
        <dbReference type="EMBL" id="PZW50318.1"/>
    </source>
</evidence>
<dbReference type="Pfam" id="PF02417">
    <property type="entry name" value="Chromate_transp"/>
    <property type="match status" value="1"/>
</dbReference>
<sequence>MTGAGLTGQGPDALGLFIFFARLSLLAVGGANAAVPEMHRRMVDGFGWMTDADFANAYALANAAPGPNVLVVALLGWRLYGGPGLVSATLGMLGPAWIVAWIAGGWTQRLAGRAWLKAARAGLVPVAIGLTLATGLIMSGAAAIGWTSYAVTIGAALFVWLSRFSPGWALLGGGLVGILLL</sequence>